<dbReference type="GO" id="GO:0005634">
    <property type="term" value="C:nucleus"/>
    <property type="evidence" value="ECO:0007669"/>
    <property type="project" value="TreeGrafter"/>
</dbReference>
<dbReference type="eggNOG" id="KOG1338">
    <property type="taxonomic scope" value="Eukaryota"/>
</dbReference>
<dbReference type="InterPro" id="IPR050600">
    <property type="entry name" value="SETD3_SETD6_MTase"/>
</dbReference>
<accession>A0A1Y5IBU2</accession>
<gene>
    <name evidence="1" type="ORF">BE221DRAFT_73380</name>
</gene>
<dbReference type="EMBL" id="KZ155780">
    <property type="protein sequence ID" value="OUS46976.1"/>
    <property type="molecule type" value="Genomic_DNA"/>
</dbReference>
<protein>
    <submittedName>
        <fullName evidence="1">SET domain-containing protein-like protein</fullName>
    </submittedName>
</protein>
<proteinExistence type="predicted"/>
<dbReference type="Proteomes" id="UP000195557">
    <property type="component" value="Unassembled WGS sequence"/>
</dbReference>
<evidence type="ECO:0000313" key="1">
    <source>
        <dbReference type="EMBL" id="OUS46976.1"/>
    </source>
</evidence>
<dbReference type="Gene3D" id="3.90.1410.10">
    <property type="entry name" value="set domain protein methyltransferase, domain 1"/>
    <property type="match status" value="1"/>
</dbReference>
<name>A0A1Y5IBU2_OSTTA</name>
<dbReference type="SUPFAM" id="SSF82199">
    <property type="entry name" value="SET domain"/>
    <property type="match status" value="1"/>
</dbReference>
<organism evidence="1">
    <name type="scientific">Ostreococcus tauri</name>
    <name type="common">Marine green alga</name>
    <dbReference type="NCBI Taxonomy" id="70448"/>
    <lineage>
        <taxon>Eukaryota</taxon>
        <taxon>Viridiplantae</taxon>
        <taxon>Chlorophyta</taxon>
        <taxon>Mamiellophyceae</taxon>
        <taxon>Mamiellales</taxon>
        <taxon>Bathycoccaceae</taxon>
        <taxon>Ostreococcus</taxon>
    </lineage>
</organism>
<dbReference type="PANTHER" id="PTHR13271:SF34">
    <property type="entry name" value="N-LYSINE METHYLTRANSFERASE SETD6"/>
    <property type="match status" value="1"/>
</dbReference>
<dbReference type="CDD" id="cd10527">
    <property type="entry name" value="SET_LSMT"/>
    <property type="match status" value="1"/>
</dbReference>
<dbReference type="PANTHER" id="PTHR13271">
    <property type="entry name" value="UNCHARACTERIZED PUTATIVE METHYLTRANSFERASE"/>
    <property type="match status" value="1"/>
</dbReference>
<dbReference type="GO" id="GO:0016279">
    <property type="term" value="F:protein-lysine N-methyltransferase activity"/>
    <property type="evidence" value="ECO:0007669"/>
    <property type="project" value="TreeGrafter"/>
</dbReference>
<dbReference type="AlphaFoldDB" id="A0A1Y5IBU2"/>
<dbReference type="InterPro" id="IPR046341">
    <property type="entry name" value="SET_dom_sf"/>
</dbReference>
<reference evidence="1" key="1">
    <citation type="submission" date="2017-04" db="EMBL/GenBank/DDBJ databases">
        <title>Population genomics of picophytoplankton unveils novel chromosome hypervariability.</title>
        <authorList>
            <consortium name="DOE Joint Genome Institute"/>
            <person name="Blanc-Mathieu R."/>
            <person name="Krasovec M."/>
            <person name="Hebrard M."/>
            <person name="Yau S."/>
            <person name="Desgranges E."/>
            <person name="Martin J."/>
            <person name="Schackwitz W."/>
            <person name="Kuo A."/>
            <person name="Salin G."/>
            <person name="Donnadieu C."/>
            <person name="Desdevises Y."/>
            <person name="Sanchez-Ferandin S."/>
            <person name="Moreau H."/>
            <person name="Rivals E."/>
            <person name="Grigoriev I.V."/>
            <person name="Grimsley N."/>
            <person name="Eyre-Walker A."/>
            <person name="Piganeau G."/>
        </authorList>
    </citation>
    <scope>NUCLEOTIDE SEQUENCE [LARGE SCALE GENOMIC DNA]</scope>
    <source>
        <strain evidence="1">RCC 1115</strain>
    </source>
</reference>
<sequence length="527" mass="58383">MDALREEKYATPRYPDARDCRPRRNTRTGWHRTLAASRSAVRTRRPATPSRVTRCGARATVTRTFSLVALDDTARRRARWARARPTRRNWTDALEFTFATTSSGERANTVDENRGVRARVGLSTSRTIARIPFDACLTPETCGMPDVARDVGEALTRMKTDASWLCALACALCVERHLGDASTFAPYDKVLPRCEKNVVSMWDDAERELLAGTEIEQSMRDELSAAKREWDCVVSKVFEKHGVKCSFDDFHAARTVVSSRAFTMTPSRNGLVPIADAFNHRTGEHDVNVGDGESYTGTKGDSLCVKITKTEGVREGDEIFNTYGFLGNAKLLNSYGFTQVDNPGDEVRLNTTNIRVAAAMTGISGGQLAKRFEWIGKAGVCAPDASFAFVRNGGIPNDIITVVWACVVDEDMFQKIRHTNRRADALEAMTTVAKSMSPQDAGTSSMMTSQVVDVIDHTVKRRLALYRDCSQMPLLDSTSSKRVGLAIALVEAERTILEEVLTELETFRTETGNKRVKASNDAFDLFD</sequence>